<feature type="compositionally biased region" description="Basic and acidic residues" evidence="11">
    <location>
        <begin position="563"/>
        <end position="576"/>
    </location>
</feature>
<feature type="compositionally biased region" description="Acidic residues" evidence="11">
    <location>
        <begin position="484"/>
        <end position="494"/>
    </location>
</feature>
<gene>
    <name evidence="13" type="ORF">FISHEDRAFT_46687</name>
</gene>
<keyword evidence="3 10" id="KW-0235">DNA replication</keyword>
<evidence type="ECO:0000256" key="2">
    <source>
        <dbReference type="ARBA" id="ARBA00022454"/>
    </source>
</evidence>
<feature type="domain" description="Histone chaperone RTT106/FACT complex subunit SPT16-like middle" evidence="12">
    <location>
        <begin position="354"/>
        <end position="446"/>
    </location>
</feature>
<dbReference type="Proteomes" id="UP000054144">
    <property type="component" value="Unassembled WGS sequence"/>
</dbReference>
<dbReference type="InterPro" id="IPR011993">
    <property type="entry name" value="PH-like_dom_sf"/>
</dbReference>
<dbReference type="InterPro" id="IPR038167">
    <property type="entry name" value="SSRP1_sf"/>
</dbReference>
<dbReference type="PANTHER" id="PTHR45849:SF1">
    <property type="entry name" value="FACT COMPLEX SUBUNIT SSRP1"/>
    <property type="match status" value="1"/>
</dbReference>
<keyword evidence="4 10" id="KW-0227">DNA damage</keyword>
<dbReference type="Pfam" id="PF17292">
    <property type="entry name" value="POB3_N"/>
    <property type="match status" value="1"/>
</dbReference>
<dbReference type="Pfam" id="PF21103">
    <property type="entry name" value="PH1_SSRP1-like"/>
    <property type="match status" value="1"/>
</dbReference>
<evidence type="ECO:0000256" key="9">
    <source>
        <dbReference type="ARBA" id="ARBA00025370"/>
    </source>
</evidence>
<dbReference type="CDD" id="cd13230">
    <property type="entry name" value="PH1_SSRP1-like"/>
    <property type="match status" value="1"/>
</dbReference>
<evidence type="ECO:0000256" key="11">
    <source>
        <dbReference type="SAM" id="MobiDB-lite"/>
    </source>
</evidence>
<dbReference type="GO" id="GO:0003677">
    <property type="term" value="F:DNA binding"/>
    <property type="evidence" value="ECO:0007669"/>
    <property type="project" value="InterPro"/>
</dbReference>
<keyword evidence="6 10" id="KW-0804">Transcription</keyword>
<dbReference type="GO" id="GO:0031491">
    <property type="term" value="F:nucleosome binding"/>
    <property type="evidence" value="ECO:0007669"/>
    <property type="project" value="TreeGrafter"/>
</dbReference>
<dbReference type="Gene3D" id="2.30.29.220">
    <property type="entry name" value="Structure-specific recognition protein (SSRP1)"/>
    <property type="match status" value="1"/>
</dbReference>
<sequence length="652" mass="71918">MATQQFDHIYHGLSPGVGKLRIAASGIAWKSSDSAVPITTIPSEHIKWAQWIRVARNFQLRIGLKDHRRETFDGFPRTEHDRLYNFFKSHFSVTLETIETSLKGWNWGVTDFQGAQLAFMVQEKTAFELPLHNVANSNIAGRTEVSLEFGSKSDSKIAGEELVELRFYVPGVHTKVQSASDAGSDAEQEEEEEVSAAQVFHDMVKEKAELGQVTGDLILSFEEVLIITPRGRYDLDMFPEFLRLRGKTYDYKILYSSIARLFLLPKDDQHVLFILGLNTPIRQGQTRYSFLVMQFTRDEEISAELNLSEQELEKYERLDKNYEGPTFEVMSSVFRGLTGKKIIGTGSFSSRDGHACIKANLKATLGDLFLLEKYIFFVSKSPTLIEISDVHQIVFSRVGASAAARTFDLNIVTRSGPEYTFTSIAKDEHDGVETFLKEKKVRVKSEMVPDADILMAEAGVDDSDEDEDMRSVDSDGPPRKVAMNDEDSDEDEDFQASSSDEGSPTEGESSDEGAATASDASGDKDVAKAGKSKKAKGKAKEGGSAAADGAKKKKKKTSAAAADKADESDAGDGEKKPRPKPKLKKKKPSDDSMDEDATKPKAKKAKKAEGDDGMDVDVEGEAPALPRPKPTPKVKPGEEDEPPKKKVKTSVD</sequence>
<evidence type="ECO:0000256" key="6">
    <source>
        <dbReference type="ARBA" id="ARBA00023163"/>
    </source>
</evidence>
<name>A0A0D7A6T9_9AGAR</name>
<dbReference type="FunFam" id="2.30.29.150:FF:000001">
    <property type="entry name" value="Fact complex subunit ssrp1"/>
    <property type="match status" value="1"/>
</dbReference>
<dbReference type="GO" id="GO:0042393">
    <property type="term" value="F:histone binding"/>
    <property type="evidence" value="ECO:0007669"/>
    <property type="project" value="TreeGrafter"/>
</dbReference>
<keyword evidence="7 10" id="KW-0234">DNA repair</keyword>
<proteinExistence type="inferred from homology"/>
<keyword evidence="8 10" id="KW-0539">Nucleus</keyword>
<dbReference type="InterPro" id="IPR024954">
    <property type="entry name" value="SSRP1_DD"/>
</dbReference>
<dbReference type="InterPro" id="IPR000969">
    <property type="entry name" value="SSRP1/POB3"/>
</dbReference>
<dbReference type="InterPro" id="IPR035417">
    <property type="entry name" value="SSRP1/POB3_N"/>
</dbReference>
<keyword evidence="5 10" id="KW-0805">Transcription regulation</keyword>
<evidence type="ECO:0000259" key="12">
    <source>
        <dbReference type="SMART" id="SM01287"/>
    </source>
</evidence>
<dbReference type="OrthoDB" id="498543at2759"/>
<dbReference type="GO" id="GO:0006281">
    <property type="term" value="P:DNA repair"/>
    <property type="evidence" value="ECO:0007669"/>
    <property type="project" value="UniProtKB-KW"/>
</dbReference>
<dbReference type="Gene3D" id="2.30.29.150">
    <property type="match status" value="1"/>
</dbReference>
<evidence type="ECO:0000256" key="8">
    <source>
        <dbReference type="ARBA" id="ARBA00023242"/>
    </source>
</evidence>
<dbReference type="SMART" id="SM01287">
    <property type="entry name" value="Rtt106"/>
    <property type="match status" value="1"/>
</dbReference>
<reference evidence="13 14" key="1">
    <citation type="journal article" date="2015" name="Fungal Genet. Biol.">
        <title>Evolution of novel wood decay mechanisms in Agaricales revealed by the genome sequences of Fistulina hepatica and Cylindrobasidium torrendii.</title>
        <authorList>
            <person name="Floudas D."/>
            <person name="Held B.W."/>
            <person name="Riley R."/>
            <person name="Nagy L.G."/>
            <person name="Koehler G."/>
            <person name="Ransdell A.S."/>
            <person name="Younus H."/>
            <person name="Chow J."/>
            <person name="Chiniquy J."/>
            <person name="Lipzen A."/>
            <person name="Tritt A."/>
            <person name="Sun H."/>
            <person name="Haridas S."/>
            <person name="LaButti K."/>
            <person name="Ohm R.A."/>
            <person name="Kues U."/>
            <person name="Blanchette R.A."/>
            <person name="Grigoriev I.V."/>
            <person name="Minto R.E."/>
            <person name="Hibbett D.S."/>
        </authorList>
    </citation>
    <scope>NUCLEOTIDE SEQUENCE [LARGE SCALE GENOMIC DNA]</scope>
    <source>
        <strain evidence="13 14">ATCC 64428</strain>
    </source>
</reference>
<dbReference type="GO" id="GO:0035101">
    <property type="term" value="C:FACT complex"/>
    <property type="evidence" value="ECO:0007669"/>
    <property type="project" value="TreeGrafter"/>
</dbReference>
<dbReference type="Gene3D" id="2.30.29.30">
    <property type="entry name" value="Pleckstrin-homology domain (PH domain)/Phosphotyrosine-binding domain (PTB)"/>
    <property type="match status" value="2"/>
</dbReference>
<feature type="region of interest" description="Disordered" evidence="11">
    <location>
        <begin position="456"/>
        <end position="652"/>
    </location>
</feature>
<comment type="similarity">
    <text evidence="1 10">Belongs to the SSRP1 family.</text>
</comment>
<accession>A0A0D7A6T9</accession>
<evidence type="ECO:0000256" key="7">
    <source>
        <dbReference type="ARBA" id="ARBA00023204"/>
    </source>
</evidence>
<dbReference type="PRINTS" id="PR00887">
    <property type="entry name" value="SSRCOGNITION"/>
</dbReference>
<dbReference type="CDD" id="cd13231">
    <property type="entry name" value="PH2_SSRP1-like"/>
    <property type="match status" value="1"/>
</dbReference>
<evidence type="ECO:0000256" key="1">
    <source>
        <dbReference type="ARBA" id="ARBA00010060"/>
    </source>
</evidence>
<protein>
    <recommendedName>
        <fullName evidence="10">FACT complex subunit POB3</fullName>
    </recommendedName>
</protein>
<comment type="function">
    <text evidence="9 10">Component of the FACT complex, a general chromatin factor that acts to reorganize nucleosomes. The FACT complex is involved in multiple processes that require DNA as a template such as mRNA elongation, DNA replication and DNA repair. During transcription elongation the FACT complex acts as a histone chaperone that both destabilizes and restores nucleosomal structure. It facilitates the passage of RNA polymerase II and transcription by promoting the dissociation of one histone H2A-H2B dimer from the nucleosome, then subsequently promotes the reestablishment of the nucleosome following the passage of RNA polymerase II.</text>
</comment>
<feature type="compositionally biased region" description="Acidic residues" evidence="11">
    <location>
        <begin position="611"/>
        <end position="620"/>
    </location>
</feature>
<evidence type="ECO:0000313" key="14">
    <source>
        <dbReference type="Proteomes" id="UP000054144"/>
    </source>
</evidence>
<dbReference type="Pfam" id="PF08512">
    <property type="entry name" value="Rttp106-like_middle"/>
    <property type="match status" value="1"/>
</dbReference>
<feature type="compositionally biased region" description="Basic residues" evidence="11">
    <location>
        <begin position="577"/>
        <end position="587"/>
    </location>
</feature>
<dbReference type="GO" id="GO:0006260">
    <property type="term" value="P:DNA replication"/>
    <property type="evidence" value="ECO:0007669"/>
    <property type="project" value="UniProtKB-KW"/>
</dbReference>
<dbReference type="InterPro" id="IPR048993">
    <property type="entry name" value="SSRP1-like_PH1"/>
</dbReference>
<feature type="compositionally biased region" description="Acidic residues" evidence="11">
    <location>
        <begin position="459"/>
        <end position="468"/>
    </location>
</feature>
<evidence type="ECO:0000256" key="5">
    <source>
        <dbReference type="ARBA" id="ARBA00023015"/>
    </source>
</evidence>
<dbReference type="InterPro" id="IPR013719">
    <property type="entry name" value="RTT106/SPT16-like_middle_dom"/>
</dbReference>
<dbReference type="PANTHER" id="PTHR45849">
    <property type="entry name" value="FACT COMPLEX SUBUNIT SSRP1"/>
    <property type="match status" value="1"/>
</dbReference>
<comment type="subcellular location">
    <subcellularLocation>
        <location evidence="10">Nucleus</location>
    </subcellularLocation>
    <subcellularLocation>
        <location evidence="10">Chromosome</location>
    </subcellularLocation>
</comment>
<feature type="compositionally biased region" description="Basic and acidic residues" evidence="11">
    <location>
        <begin position="469"/>
        <end position="478"/>
    </location>
</feature>
<dbReference type="EMBL" id="KN882024">
    <property type="protein sequence ID" value="KIY46742.1"/>
    <property type="molecule type" value="Genomic_DNA"/>
</dbReference>
<dbReference type="AlphaFoldDB" id="A0A0D7A6T9"/>
<dbReference type="SUPFAM" id="SSF50729">
    <property type="entry name" value="PH domain-like"/>
    <property type="match status" value="1"/>
</dbReference>
<organism evidence="13 14">
    <name type="scientific">Fistulina hepatica ATCC 64428</name>
    <dbReference type="NCBI Taxonomy" id="1128425"/>
    <lineage>
        <taxon>Eukaryota</taxon>
        <taxon>Fungi</taxon>
        <taxon>Dikarya</taxon>
        <taxon>Basidiomycota</taxon>
        <taxon>Agaricomycotina</taxon>
        <taxon>Agaricomycetes</taxon>
        <taxon>Agaricomycetidae</taxon>
        <taxon>Agaricales</taxon>
        <taxon>Fistulinaceae</taxon>
        <taxon>Fistulina</taxon>
    </lineage>
</organism>
<evidence type="ECO:0000256" key="4">
    <source>
        <dbReference type="ARBA" id="ARBA00022763"/>
    </source>
</evidence>
<evidence type="ECO:0000256" key="3">
    <source>
        <dbReference type="ARBA" id="ARBA00022705"/>
    </source>
</evidence>
<dbReference type="Pfam" id="PF03531">
    <property type="entry name" value="SSrecog"/>
    <property type="match status" value="1"/>
</dbReference>
<evidence type="ECO:0000256" key="10">
    <source>
        <dbReference type="RuleBase" id="RU364013"/>
    </source>
</evidence>
<dbReference type="InterPro" id="IPR050454">
    <property type="entry name" value="RTT106/SSRP1_HistChap/FACT"/>
</dbReference>
<keyword evidence="14" id="KW-1185">Reference proteome</keyword>
<evidence type="ECO:0000313" key="13">
    <source>
        <dbReference type="EMBL" id="KIY46742.1"/>
    </source>
</evidence>
<keyword evidence="2 10" id="KW-0158">Chromosome</keyword>